<dbReference type="Proteomes" id="UP000054477">
    <property type="component" value="Unassembled WGS sequence"/>
</dbReference>
<keyword evidence="2" id="KW-1185">Reference proteome</keyword>
<dbReference type="AlphaFoldDB" id="A0A0C9XBB4"/>
<organism evidence="1 2">
    <name type="scientific">Laccaria amethystina LaAM-08-1</name>
    <dbReference type="NCBI Taxonomy" id="1095629"/>
    <lineage>
        <taxon>Eukaryota</taxon>
        <taxon>Fungi</taxon>
        <taxon>Dikarya</taxon>
        <taxon>Basidiomycota</taxon>
        <taxon>Agaricomycotina</taxon>
        <taxon>Agaricomycetes</taxon>
        <taxon>Agaricomycetidae</taxon>
        <taxon>Agaricales</taxon>
        <taxon>Agaricineae</taxon>
        <taxon>Hydnangiaceae</taxon>
        <taxon>Laccaria</taxon>
    </lineage>
</organism>
<evidence type="ECO:0000313" key="1">
    <source>
        <dbReference type="EMBL" id="KIJ95001.1"/>
    </source>
</evidence>
<dbReference type="OrthoDB" id="3070904at2759"/>
<evidence type="ECO:0000313" key="2">
    <source>
        <dbReference type="Proteomes" id="UP000054477"/>
    </source>
</evidence>
<feature type="non-terminal residue" evidence="1">
    <location>
        <position position="1"/>
    </location>
</feature>
<reference evidence="2" key="2">
    <citation type="submission" date="2015-01" db="EMBL/GenBank/DDBJ databases">
        <title>Evolutionary Origins and Diversification of the Mycorrhizal Mutualists.</title>
        <authorList>
            <consortium name="DOE Joint Genome Institute"/>
            <consortium name="Mycorrhizal Genomics Consortium"/>
            <person name="Kohler A."/>
            <person name="Kuo A."/>
            <person name="Nagy L.G."/>
            <person name="Floudas D."/>
            <person name="Copeland A."/>
            <person name="Barry K.W."/>
            <person name="Cichocki N."/>
            <person name="Veneault-Fourrey C."/>
            <person name="LaButti K."/>
            <person name="Lindquist E.A."/>
            <person name="Lipzen A."/>
            <person name="Lundell T."/>
            <person name="Morin E."/>
            <person name="Murat C."/>
            <person name="Riley R."/>
            <person name="Ohm R."/>
            <person name="Sun H."/>
            <person name="Tunlid A."/>
            <person name="Henrissat B."/>
            <person name="Grigoriev I.V."/>
            <person name="Hibbett D.S."/>
            <person name="Martin F."/>
        </authorList>
    </citation>
    <scope>NUCLEOTIDE SEQUENCE [LARGE SCALE GENOMIC DNA]</scope>
    <source>
        <strain evidence="2">LaAM-08-1</strain>
    </source>
</reference>
<protein>
    <submittedName>
        <fullName evidence="1">Uncharacterized protein</fullName>
    </submittedName>
</protein>
<dbReference type="HOGENOM" id="CLU_147524_0_0_1"/>
<reference evidence="1 2" key="1">
    <citation type="submission" date="2014-04" db="EMBL/GenBank/DDBJ databases">
        <authorList>
            <consortium name="DOE Joint Genome Institute"/>
            <person name="Kuo A."/>
            <person name="Kohler A."/>
            <person name="Nagy L.G."/>
            <person name="Floudas D."/>
            <person name="Copeland A."/>
            <person name="Barry K.W."/>
            <person name="Cichocki N."/>
            <person name="Veneault-Fourrey C."/>
            <person name="LaButti K."/>
            <person name="Lindquist E.A."/>
            <person name="Lipzen A."/>
            <person name="Lundell T."/>
            <person name="Morin E."/>
            <person name="Murat C."/>
            <person name="Sun H."/>
            <person name="Tunlid A."/>
            <person name="Henrissat B."/>
            <person name="Grigoriev I.V."/>
            <person name="Hibbett D.S."/>
            <person name="Martin F."/>
            <person name="Nordberg H.P."/>
            <person name="Cantor M.N."/>
            <person name="Hua S.X."/>
        </authorList>
    </citation>
    <scope>NUCLEOTIDE SEQUENCE [LARGE SCALE GENOMIC DNA]</scope>
    <source>
        <strain evidence="1 2">LaAM-08-1</strain>
    </source>
</reference>
<gene>
    <name evidence="1" type="ORF">K443DRAFT_109519</name>
</gene>
<accession>A0A0C9XBB4</accession>
<dbReference type="EMBL" id="KN838771">
    <property type="protein sequence ID" value="KIJ95001.1"/>
    <property type="molecule type" value="Genomic_DNA"/>
</dbReference>
<name>A0A0C9XBB4_9AGAR</name>
<sequence>GKAYGNVFNFADALDIDQLPIVGAIVGGQVVLYNSHEDPANLSLTSMKVSMGFSHDVTAIFQPVLENLIKHRPEVADPNMALLTWDDIDGIQYLKGPYAFALEQNEDVKWVYNKEKGKYVLSILVVCSFIQSCVLY</sequence>
<proteinExistence type="predicted"/>